<keyword evidence="7" id="KW-0325">Glycoprotein</keyword>
<keyword evidence="5" id="KW-0926">Vacuole</keyword>
<sequence>MRSRVSALVVVLLLVLAAAGSAILVRAVPEPVRADAAPSVFSAERARVHVPHLARAPHPSGTPEAEAVRAYVRGQLTRSGLKPVQSEATEVLPGRDSSHLAGRVHNITATIEGTSSTGRLLLVAHTDSVPTGPGASDDGLGVASLLEIARVLTEGPRPRNDVVLLLTDMEETGQLGARAHLRSLGAAARQPHVVVNLEARGTSGRAVMFETGAHSAALADALADIPPVATSLSDEIYRLLPHDTDLTPLRAAGMTGLNFAVIGGSARYHGPGDDAAHLDPGSLQDLGDTALSAVRALAAADLRDVTEAPEATWFNVGPLLVRYPAGMVLPLALLAPTALAAASWYAHRRRALRARAAVRSALTFPLTLAAAAALGWAAWQGLLLLRPDYALFHLGDPYRTGPAVTGLLLLTATVTALWAVWTARRARGSVTEAAVGVLVWPALLAVPVAVLLPGAAYVFTWTALGGAAGLLLAVRAPQDSPWRAAALALGGLPGVAVTAPLVALLFPALGLASAAAPLVLAALVLAVPALPAALPLRTAPRRRVVAAGVAVAVTGTALVGANALTGRADAEHPRPVSLMYALDADRDRAYWVSEDADAHPWVTAHTGASRTDTLEAWSPALAAPPGGLLAGEAPVAPVSRPQVTTVSDTRSGATRTVRLSVRAANGTPVLLALYVDTSATEVVGARLHGAPAGTQDLPGGENRPHAGSPWKWGLLLAAPSPRGHEVTLTVRGGKPLRVLAMTQDAGLPERALTRPRPEDLTWVPDAAGLSFASRVHTV</sequence>
<dbReference type="RefSeq" id="WP_157901933.1">
    <property type="nucleotide sequence ID" value="NZ_CP102332.1"/>
</dbReference>
<comment type="function">
    <text evidence="1">May be involved in vacuolar sorting and osmoregulation.</text>
</comment>
<evidence type="ECO:0000256" key="1">
    <source>
        <dbReference type="ARBA" id="ARBA00003273"/>
    </source>
</evidence>
<reference evidence="11" key="1">
    <citation type="submission" date="2022-08" db="EMBL/GenBank/DDBJ databases">
        <title>Streptomyces changanensis sp. nov., an actinomycete isolated from soil.</title>
        <authorList>
            <person name="Wu H."/>
            <person name="Han L."/>
        </authorList>
    </citation>
    <scope>NUCLEOTIDE SEQUENCE</scope>
    <source>
        <strain evidence="11">HL-66</strain>
    </source>
</reference>
<keyword evidence="9" id="KW-0812">Transmembrane</keyword>
<dbReference type="InterPro" id="IPR045175">
    <property type="entry name" value="M28_fam"/>
</dbReference>
<proteinExistence type="inferred from homology"/>
<protein>
    <recommendedName>
        <fullName evidence="4">Vacuolar membrane protease</fullName>
    </recommendedName>
    <alternativeName>
        <fullName evidence="8">FXNA-related family protease 1</fullName>
    </alternativeName>
</protein>
<comment type="subcellular location">
    <subcellularLocation>
        <location evidence="2">Vacuole membrane</location>
        <topology evidence="2">Multi-pass membrane protein</topology>
    </subcellularLocation>
</comment>
<keyword evidence="9" id="KW-0472">Membrane</keyword>
<evidence type="ECO:0000256" key="9">
    <source>
        <dbReference type="SAM" id="Phobius"/>
    </source>
</evidence>
<name>A0ABY5NBF4_9ACTN</name>
<dbReference type="Pfam" id="PF04389">
    <property type="entry name" value="Peptidase_M28"/>
    <property type="match status" value="1"/>
</dbReference>
<gene>
    <name evidence="11" type="ORF">NRO40_22790</name>
</gene>
<dbReference type="SUPFAM" id="SSF53187">
    <property type="entry name" value="Zn-dependent exopeptidases"/>
    <property type="match status" value="1"/>
</dbReference>
<evidence type="ECO:0000256" key="8">
    <source>
        <dbReference type="ARBA" id="ARBA00031512"/>
    </source>
</evidence>
<evidence type="ECO:0000313" key="11">
    <source>
        <dbReference type="EMBL" id="UUS33356.1"/>
    </source>
</evidence>
<dbReference type="EMBL" id="CP102332">
    <property type="protein sequence ID" value="UUS33356.1"/>
    <property type="molecule type" value="Genomic_DNA"/>
</dbReference>
<evidence type="ECO:0000256" key="6">
    <source>
        <dbReference type="ARBA" id="ARBA00022989"/>
    </source>
</evidence>
<evidence type="ECO:0000256" key="4">
    <source>
        <dbReference type="ARBA" id="ARBA00017435"/>
    </source>
</evidence>
<organism evidence="11 12">
    <name type="scientific">Streptomyces changanensis</name>
    <dbReference type="NCBI Taxonomy" id="2964669"/>
    <lineage>
        <taxon>Bacteria</taxon>
        <taxon>Bacillati</taxon>
        <taxon>Actinomycetota</taxon>
        <taxon>Actinomycetes</taxon>
        <taxon>Kitasatosporales</taxon>
        <taxon>Streptomycetaceae</taxon>
        <taxon>Streptomyces</taxon>
    </lineage>
</organism>
<dbReference type="Gene3D" id="3.40.630.10">
    <property type="entry name" value="Zn peptidases"/>
    <property type="match status" value="1"/>
</dbReference>
<evidence type="ECO:0000256" key="5">
    <source>
        <dbReference type="ARBA" id="ARBA00022554"/>
    </source>
</evidence>
<feature type="transmembrane region" description="Helical" evidence="9">
    <location>
        <begin position="399"/>
        <end position="421"/>
    </location>
</feature>
<evidence type="ECO:0000256" key="2">
    <source>
        <dbReference type="ARBA" id="ARBA00004128"/>
    </source>
</evidence>
<evidence type="ECO:0000256" key="7">
    <source>
        <dbReference type="ARBA" id="ARBA00023180"/>
    </source>
</evidence>
<feature type="transmembrane region" description="Helical" evidence="9">
    <location>
        <begin position="544"/>
        <end position="564"/>
    </location>
</feature>
<feature type="transmembrane region" description="Helical" evidence="9">
    <location>
        <begin position="433"/>
        <end position="452"/>
    </location>
</feature>
<dbReference type="PANTHER" id="PTHR12147:SF58">
    <property type="entry name" value="VACUOLAR MEMBRANE PROTEASE"/>
    <property type="match status" value="1"/>
</dbReference>
<dbReference type="Proteomes" id="UP001060150">
    <property type="component" value="Chromosome"/>
</dbReference>
<dbReference type="PANTHER" id="PTHR12147">
    <property type="entry name" value="METALLOPEPTIDASE M28 FAMILY MEMBER"/>
    <property type="match status" value="1"/>
</dbReference>
<dbReference type="InterPro" id="IPR007484">
    <property type="entry name" value="Peptidase_M28"/>
</dbReference>
<feature type="transmembrane region" description="Helical" evidence="9">
    <location>
        <begin position="358"/>
        <end position="379"/>
    </location>
</feature>
<feature type="domain" description="Peptidase M28" evidence="10">
    <location>
        <begin position="106"/>
        <end position="293"/>
    </location>
</feature>
<keyword evidence="12" id="KW-1185">Reference proteome</keyword>
<feature type="transmembrane region" description="Helical" evidence="9">
    <location>
        <begin position="486"/>
        <end position="506"/>
    </location>
</feature>
<evidence type="ECO:0000256" key="3">
    <source>
        <dbReference type="ARBA" id="ARBA00010918"/>
    </source>
</evidence>
<feature type="transmembrane region" description="Helical" evidence="9">
    <location>
        <begin position="512"/>
        <end position="532"/>
    </location>
</feature>
<feature type="transmembrane region" description="Helical" evidence="9">
    <location>
        <begin position="327"/>
        <end position="346"/>
    </location>
</feature>
<keyword evidence="6 9" id="KW-1133">Transmembrane helix</keyword>
<feature type="transmembrane region" description="Helical" evidence="9">
    <location>
        <begin position="458"/>
        <end position="474"/>
    </location>
</feature>
<accession>A0ABY5NBF4</accession>
<comment type="similarity">
    <text evidence="3">Belongs to the peptidase M28 family.</text>
</comment>
<evidence type="ECO:0000313" key="12">
    <source>
        <dbReference type="Proteomes" id="UP001060150"/>
    </source>
</evidence>
<evidence type="ECO:0000259" key="10">
    <source>
        <dbReference type="Pfam" id="PF04389"/>
    </source>
</evidence>